<keyword evidence="4 7" id="KW-0547">Nucleotide-binding</keyword>
<dbReference type="SUPFAM" id="SSF51246">
    <property type="entry name" value="Rudiment single hybrid motif"/>
    <property type="match status" value="1"/>
</dbReference>
<dbReference type="Pfam" id="PF00364">
    <property type="entry name" value="Biotin_lipoyl"/>
    <property type="match status" value="1"/>
</dbReference>
<dbReference type="InterPro" id="IPR000089">
    <property type="entry name" value="Biotin_lipoyl"/>
</dbReference>
<dbReference type="PANTHER" id="PTHR18866:SF33">
    <property type="entry name" value="METHYLCROTONOYL-COA CARBOXYLASE SUBUNIT ALPHA, MITOCHONDRIAL-RELATED"/>
    <property type="match status" value="1"/>
</dbReference>
<dbReference type="Pfam" id="PF02785">
    <property type="entry name" value="Biotin_carb_C"/>
    <property type="match status" value="1"/>
</dbReference>
<dbReference type="PROSITE" id="PS00867">
    <property type="entry name" value="CPSASE_2"/>
    <property type="match status" value="1"/>
</dbReference>
<keyword evidence="6" id="KW-0092">Biotin</keyword>
<dbReference type="PROSITE" id="PS50979">
    <property type="entry name" value="BC"/>
    <property type="match status" value="1"/>
</dbReference>
<dbReference type="InterPro" id="IPR011761">
    <property type="entry name" value="ATP-grasp"/>
</dbReference>
<organism evidence="11 12">
    <name type="scientific">Microbacterium paraoxydans</name>
    <dbReference type="NCBI Taxonomy" id="199592"/>
    <lineage>
        <taxon>Bacteria</taxon>
        <taxon>Bacillati</taxon>
        <taxon>Actinomycetota</taxon>
        <taxon>Actinomycetes</taxon>
        <taxon>Micrococcales</taxon>
        <taxon>Microbacteriaceae</taxon>
        <taxon>Microbacterium</taxon>
    </lineage>
</organism>
<evidence type="ECO:0000259" key="8">
    <source>
        <dbReference type="PROSITE" id="PS50968"/>
    </source>
</evidence>
<dbReference type="FunFam" id="3.40.50.20:FF:000010">
    <property type="entry name" value="Propionyl-CoA carboxylase subunit alpha"/>
    <property type="match status" value="1"/>
</dbReference>
<dbReference type="SUPFAM" id="SSF52440">
    <property type="entry name" value="PreATP-grasp domain"/>
    <property type="match status" value="1"/>
</dbReference>
<dbReference type="InterPro" id="IPR016185">
    <property type="entry name" value="PreATP-grasp_dom_sf"/>
</dbReference>
<dbReference type="GO" id="GO:0005524">
    <property type="term" value="F:ATP binding"/>
    <property type="evidence" value="ECO:0007669"/>
    <property type="project" value="UniProtKB-UniRule"/>
</dbReference>
<dbReference type="InterPro" id="IPR005482">
    <property type="entry name" value="Biotin_COase_C"/>
</dbReference>
<dbReference type="GeneID" id="36300644"/>
<dbReference type="Gene3D" id="3.30.470.20">
    <property type="entry name" value="ATP-grasp fold, B domain"/>
    <property type="match status" value="1"/>
</dbReference>
<dbReference type="Pfam" id="PF00289">
    <property type="entry name" value="Biotin_carb_N"/>
    <property type="match status" value="1"/>
</dbReference>
<dbReference type="PANTHER" id="PTHR18866">
    <property type="entry name" value="CARBOXYLASE:PYRUVATE/ACETYL-COA/PROPIONYL-COA CARBOXYLASE"/>
    <property type="match status" value="1"/>
</dbReference>
<evidence type="ECO:0000256" key="6">
    <source>
        <dbReference type="ARBA" id="ARBA00023267"/>
    </source>
</evidence>
<dbReference type="SUPFAM" id="SSF56059">
    <property type="entry name" value="Glutathione synthetase ATP-binding domain-like"/>
    <property type="match status" value="1"/>
</dbReference>
<evidence type="ECO:0000259" key="10">
    <source>
        <dbReference type="PROSITE" id="PS50979"/>
    </source>
</evidence>
<dbReference type="GO" id="GO:0004075">
    <property type="term" value="F:biotin carboxylase activity"/>
    <property type="evidence" value="ECO:0007669"/>
    <property type="project" value="UniProtKB-EC"/>
</dbReference>
<dbReference type="SUPFAM" id="SSF51230">
    <property type="entry name" value="Single hybrid motif"/>
    <property type="match status" value="1"/>
</dbReference>
<dbReference type="AlphaFoldDB" id="A0A1H1LWP3"/>
<reference evidence="11 12" key="1">
    <citation type="submission" date="2016-10" db="EMBL/GenBank/DDBJ databases">
        <authorList>
            <person name="de Groot N.N."/>
        </authorList>
    </citation>
    <scope>NUCLEOTIDE SEQUENCE [LARGE SCALE GENOMIC DNA]</scope>
    <source>
        <strain evidence="11 12">DSM 15019</strain>
    </source>
</reference>
<dbReference type="RefSeq" id="WP_083370858.1">
    <property type="nucleotide sequence ID" value="NZ_LT629770.1"/>
</dbReference>
<feature type="domain" description="Lipoyl-binding" evidence="8">
    <location>
        <begin position="563"/>
        <end position="638"/>
    </location>
</feature>
<proteinExistence type="predicted"/>
<keyword evidence="5 7" id="KW-0067">ATP-binding</keyword>
<comment type="cofactor">
    <cofactor evidence="1">
        <name>biotin</name>
        <dbReference type="ChEBI" id="CHEBI:57586"/>
    </cofactor>
</comment>
<gene>
    <name evidence="11" type="ORF">SAMN04489809_0298</name>
</gene>
<dbReference type="InterPro" id="IPR005481">
    <property type="entry name" value="BC-like_N"/>
</dbReference>
<dbReference type="Proteomes" id="UP000182126">
    <property type="component" value="Chromosome I"/>
</dbReference>
<dbReference type="PROSITE" id="PS50975">
    <property type="entry name" value="ATP_GRASP"/>
    <property type="match status" value="1"/>
</dbReference>
<evidence type="ECO:0000256" key="3">
    <source>
        <dbReference type="ARBA" id="ARBA00022598"/>
    </source>
</evidence>
<evidence type="ECO:0000259" key="9">
    <source>
        <dbReference type="PROSITE" id="PS50975"/>
    </source>
</evidence>
<protein>
    <recommendedName>
        <fullName evidence="2">biotin carboxylase</fullName>
        <ecNumber evidence="2">6.3.4.14</ecNumber>
    </recommendedName>
</protein>
<feature type="domain" description="ATP-grasp" evidence="9">
    <location>
        <begin position="127"/>
        <end position="326"/>
    </location>
</feature>
<dbReference type="Gene3D" id="2.40.50.100">
    <property type="match status" value="1"/>
</dbReference>
<dbReference type="GO" id="GO:0046872">
    <property type="term" value="F:metal ion binding"/>
    <property type="evidence" value="ECO:0007669"/>
    <property type="project" value="InterPro"/>
</dbReference>
<dbReference type="InterPro" id="IPR005479">
    <property type="entry name" value="CPAse_ATP-bd"/>
</dbReference>
<evidence type="ECO:0000313" key="12">
    <source>
        <dbReference type="Proteomes" id="UP000182126"/>
    </source>
</evidence>
<evidence type="ECO:0000256" key="1">
    <source>
        <dbReference type="ARBA" id="ARBA00001953"/>
    </source>
</evidence>
<dbReference type="eggNOG" id="COG4770">
    <property type="taxonomic scope" value="Bacteria"/>
</dbReference>
<dbReference type="CDD" id="cd06850">
    <property type="entry name" value="biotinyl_domain"/>
    <property type="match status" value="1"/>
</dbReference>
<dbReference type="PROSITE" id="PS50968">
    <property type="entry name" value="BIOTINYL_LIPOYL"/>
    <property type="match status" value="1"/>
</dbReference>
<evidence type="ECO:0000256" key="4">
    <source>
        <dbReference type="ARBA" id="ARBA00022741"/>
    </source>
</evidence>
<dbReference type="PROSITE" id="PS00866">
    <property type="entry name" value="CPSASE_1"/>
    <property type="match status" value="1"/>
</dbReference>
<dbReference type="EC" id="6.3.4.14" evidence="2"/>
<dbReference type="EMBL" id="LT629770">
    <property type="protein sequence ID" value="SDR78475.1"/>
    <property type="molecule type" value="Genomic_DNA"/>
</dbReference>
<name>A0A1H1LWP3_9MICO</name>
<dbReference type="InterPro" id="IPR011764">
    <property type="entry name" value="Biotin_carboxylation_dom"/>
</dbReference>
<accession>A0A1H1LWP3</accession>
<sequence>MSHSPSLSFSSVLVANRGEIARRIIRTLRDLGIRSIAVYSDADADAPHVREADAAAGIGPAPAAESYLDIDAVIAAARASGAEAVHPGYGFLSESVGLAEACAESGIVFIGPTVEALQIMGDKARAREHVSRSGVPVVPGFDARGLSDAEIREEAEAVGFPLLVKPSAGGGGKGMEVVADSTGLASALSSARRVAASAFGDDALILERLIRRPRHIEVQVFGDVHGTVVALGERECTLQRRHQKVIEEAPSAGIPSATRDRLLAAAVRAAESVAYVGAGTVEFLVDADAPEDVFFIEMNTRLQVEHPVTEEVTGLDLVALQLRMADGQPLDLEPRTTGHAVEARVYAESPERGFLPSTGTVVLFEAPPGVRVDAAVESGSVVGGFYDPMIAKVIAWAEDRETALQRLDDALARTVVLGVETNIAFLRRLLQDRRVREGDLDTGLIETLLPLAPTPPSAAQLAAAAGVVQNRPEAVTAREGAGPLWQSLPGWRLGAAPHAPEPVTLLTDDDEIVRATPPLMRSDRVHAARDAEGAIWVSEEGRTLRLRPLDRRGRMRRRLAAAGREARATEPEARAPMPGGVVAVHVEDGAAVRAGAPLVAIEAMKMEHPVLAPHDGVVRLLVAVGDQVRRDQPVARVTMTEEDR</sequence>
<dbReference type="InterPro" id="IPR011054">
    <property type="entry name" value="Rudment_hybrid_motif"/>
</dbReference>
<dbReference type="SMART" id="SM00878">
    <property type="entry name" value="Biotin_carb_C"/>
    <property type="match status" value="1"/>
</dbReference>
<keyword evidence="3" id="KW-0436">Ligase</keyword>
<dbReference type="InterPro" id="IPR011053">
    <property type="entry name" value="Single_hybrid_motif"/>
</dbReference>
<dbReference type="Pfam" id="PF02786">
    <property type="entry name" value="CPSase_L_D2"/>
    <property type="match status" value="1"/>
</dbReference>
<evidence type="ECO:0000313" key="11">
    <source>
        <dbReference type="EMBL" id="SDR78475.1"/>
    </source>
</evidence>
<evidence type="ECO:0000256" key="2">
    <source>
        <dbReference type="ARBA" id="ARBA00013263"/>
    </source>
</evidence>
<evidence type="ECO:0000256" key="5">
    <source>
        <dbReference type="ARBA" id="ARBA00022840"/>
    </source>
</evidence>
<evidence type="ECO:0000256" key="7">
    <source>
        <dbReference type="PROSITE-ProRule" id="PRU00409"/>
    </source>
</evidence>
<dbReference type="InterPro" id="IPR050856">
    <property type="entry name" value="Biotin_carboxylase_complex"/>
</dbReference>
<feature type="domain" description="Biotin carboxylation" evidence="10">
    <location>
        <begin position="8"/>
        <end position="450"/>
    </location>
</feature>